<dbReference type="Proteomes" id="UP000239711">
    <property type="component" value="Unassembled WGS sequence"/>
</dbReference>
<dbReference type="PROSITE" id="PS51257">
    <property type="entry name" value="PROKAR_LIPOPROTEIN"/>
    <property type="match status" value="1"/>
</dbReference>
<reference evidence="1 2" key="1">
    <citation type="submission" date="2018-02" db="EMBL/GenBank/DDBJ databases">
        <title>The draft genome of Sphingobacterium sp. 5JN-11.</title>
        <authorList>
            <person name="Liu L."/>
            <person name="Li L."/>
            <person name="Liang L."/>
            <person name="Zhang X."/>
            <person name="Wang T."/>
        </authorList>
    </citation>
    <scope>NUCLEOTIDE SEQUENCE [LARGE SCALE GENOMIC DNA]</scope>
    <source>
        <strain evidence="1 2">5JN-11</strain>
    </source>
</reference>
<gene>
    <name evidence="1" type="ORF">C5745_11470</name>
</gene>
<keyword evidence="2" id="KW-1185">Reference proteome</keyword>
<accession>A0A2S9J2M6</accession>
<comment type="caution">
    <text evidence="1">The sequence shown here is derived from an EMBL/GenBank/DDBJ whole genome shotgun (WGS) entry which is preliminary data.</text>
</comment>
<evidence type="ECO:0000313" key="1">
    <source>
        <dbReference type="EMBL" id="PRD47038.1"/>
    </source>
</evidence>
<organism evidence="1 2">
    <name type="scientific">Sphingobacterium haloxyli</name>
    <dbReference type="NCBI Taxonomy" id="2100533"/>
    <lineage>
        <taxon>Bacteria</taxon>
        <taxon>Pseudomonadati</taxon>
        <taxon>Bacteroidota</taxon>
        <taxon>Sphingobacteriia</taxon>
        <taxon>Sphingobacteriales</taxon>
        <taxon>Sphingobacteriaceae</taxon>
        <taxon>Sphingobacterium</taxon>
    </lineage>
</organism>
<evidence type="ECO:0008006" key="3">
    <source>
        <dbReference type="Google" id="ProtNLM"/>
    </source>
</evidence>
<proteinExistence type="predicted"/>
<protein>
    <recommendedName>
        <fullName evidence="3">Lipoprotein</fullName>
    </recommendedName>
</protein>
<dbReference type="RefSeq" id="WP_105717156.1">
    <property type="nucleotide sequence ID" value="NZ_PVBQ01000008.1"/>
</dbReference>
<name>A0A2S9J2M6_9SPHI</name>
<dbReference type="AlphaFoldDB" id="A0A2S9J2M6"/>
<sequence length="232" mass="26191">MRKNVDVYIKRSSLFLLLIISCLTLSGCFDLVEQIDMNHKGAGTIKVTLNLSKSRTKVASLLKMKKFNGIDIPSEASIKQEMGKVVQTLKSTQGINNVQYHLDFNNYIATLSCSFEHVQALNDFSEALSSQFKTSITSYNNYRYNPASRTFTRSYTYSPQLAKEFSKIPDEDKNLFAEAYYTNIIRFDKDIQSQSHKEAKVSANKRAVLLKVSAPDLIDGKTSLTNTITLIK</sequence>
<dbReference type="EMBL" id="PVBQ01000008">
    <property type="protein sequence ID" value="PRD47038.1"/>
    <property type="molecule type" value="Genomic_DNA"/>
</dbReference>
<evidence type="ECO:0000313" key="2">
    <source>
        <dbReference type="Proteomes" id="UP000239711"/>
    </source>
</evidence>
<dbReference type="OrthoDB" id="978751at2"/>